<reference evidence="2 3" key="1">
    <citation type="submission" date="2017-09" db="EMBL/GenBank/DDBJ databases">
        <title>Depth-based differentiation of microbial function through sediment-hosted aquifers and enrichment of novel symbionts in the deep terrestrial subsurface.</title>
        <authorList>
            <person name="Probst A.J."/>
            <person name="Ladd B."/>
            <person name="Jarett J.K."/>
            <person name="Geller-Mcgrath D.E."/>
            <person name="Sieber C.M."/>
            <person name="Emerson J.B."/>
            <person name="Anantharaman K."/>
            <person name="Thomas B.C."/>
            <person name="Malmstrom R."/>
            <person name="Stieglmeier M."/>
            <person name="Klingl A."/>
            <person name="Woyke T."/>
            <person name="Ryan C.M."/>
            <person name="Banfield J.F."/>
        </authorList>
    </citation>
    <scope>NUCLEOTIDE SEQUENCE [LARGE SCALE GENOMIC DNA]</scope>
    <source>
        <strain evidence="2">CG08_land_8_20_14_0_20_40_16</strain>
    </source>
</reference>
<dbReference type="Gene3D" id="3.20.20.140">
    <property type="entry name" value="Metal-dependent hydrolases"/>
    <property type="match status" value="1"/>
</dbReference>
<keyword evidence="2" id="KW-0548">Nucleotidyltransferase</keyword>
<dbReference type="AlphaFoldDB" id="A0A2H0YW88"/>
<dbReference type="PANTHER" id="PTHR32294:SF0">
    <property type="entry name" value="DNA POLYMERASE III SUBUNIT ALPHA"/>
    <property type="match status" value="1"/>
</dbReference>
<dbReference type="InterPro" id="IPR016195">
    <property type="entry name" value="Pol/histidinol_Pase-like"/>
</dbReference>
<proteinExistence type="predicted"/>
<accession>A0A2H0YW88</accession>
<evidence type="ECO:0000313" key="3">
    <source>
        <dbReference type="Proteomes" id="UP000231542"/>
    </source>
</evidence>
<dbReference type="EC" id="2.7.7.7" evidence="2"/>
<gene>
    <name evidence="2" type="primary">dnaE</name>
    <name evidence="2" type="ORF">COT24_01820</name>
</gene>
<feature type="domain" description="PHP" evidence="1">
    <location>
        <begin position="1"/>
        <end position="145"/>
    </location>
</feature>
<dbReference type="GO" id="GO:0008408">
    <property type="term" value="F:3'-5' exonuclease activity"/>
    <property type="evidence" value="ECO:0007669"/>
    <property type="project" value="InterPro"/>
</dbReference>
<keyword evidence="2" id="KW-0808">Transferase</keyword>
<dbReference type="Proteomes" id="UP000231542">
    <property type="component" value="Unassembled WGS sequence"/>
</dbReference>
<dbReference type="EMBL" id="PEXU01000021">
    <property type="protein sequence ID" value="PIS42768.1"/>
    <property type="molecule type" value="Genomic_DNA"/>
</dbReference>
<dbReference type="InterPro" id="IPR004013">
    <property type="entry name" value="PHP_dom"/>
</dbReference>
<evidence type="ECO:0000313" key="2">
    <source>
        <dbReference type="EMBL" id="PIS42768.1"/>
    </source>
</evidence>
<dbReference type="PANTHER" id="PTHR32294">
    <property type="entry name" value="DNA POLYMERASE III SUBUNIT ALPHA"/>
    <property type="match status" value="1"/>
</dbReference>
<dbReference type="GO" id="GO:0003887">
    <property type="term" value="F:DNA-directed DNA polymerase activity"/>
    <property type="evidence" value="ECO:0007669"/>
    <property type="project" value="UniProtKB-EC"/>
</dbReference>
<dbReference type="Pfam" id="PF02811">
    <property type="entry name" value="PHP"/>
    <property type="match status" value="1"/>
</dbReference>
<dbReference type="CDD" id="cd12113">
    <property type="entry name" value="PHP_PolIIIA_DnaE3"/>
    <property type="match status" value="1"/>
</dbReference>
<organism evidence="2 3">
    <name type="scientific">Candidatus Kerfeldbacteria bacterium CG08_land_8_20_14_0_20_40_16</name>
    <dbReference type="NCBI Taxonomy" id="2014244"/>
    <lineage>
        <taxon>Bacteria</taxon>
        <taxon>Candidatus Kerfeldiibacteriota</taxon>
    </lineage>
</organism>
<evidence type="ECO:0000259" key="1">
    <source>
        <dbReference type="Pfam" id="PF02811"/>
    </source>
</evidence>
<sequence length="296" mass="33808">MKALALTDHGVLYGAIEFYQKAKAAGIKPIIGVEAYLAPNGRLNKRAKIDERPHHLVLLAKNRTGYQNLIYLTSQAHLEGFYYKPRIDFELLENHHEGLIALTACLQGEIPKAVKNNQLDKAENLIKQYKDFFGEGDFYLELQHHPNLEHQERVNQQLIELSNKLNVPLVATNDVHYLNSTDADPQDVLLCIQTKKKQSDPDRISYLGEDYSLRSPKEMASFFPTVPEAIKNTEKIAEQCNLEIEFGKVLLPHFETPAGQSADDYLRELCFAGLKRRFGIELKPEYLNQEMKDEKA</sequence>
<protein>
    <submittedName>
        <fullName evidence="2">DNA polymerase III subunit alpha</fullName>
        <ecNumber evidence="2">2.7.7.7</ecNumber>
    </submittedName>
</protein>
<feature type="non-terminal residue" evidence="2">
    <location>
        <position position="296"/>
    </location>
</feature>
<name>A0A2H0YW88_9BACT</name>
<dbReference type="GO" id="GO:0006260">
    <property type="term" value="P:DNA replication"/>
    <property type="evidence" value="ECO:0007669"/>
    <property type="project" value="InterPro"/>
</dbReference>
<comment type="caution">
    <text evidence="2">The sequence shown here is derived from an EMBL/GenBank/DDBJ whole genome shotgun (WGS) entry which is preliminary data.</text>
</comment>
<dbReference type="InterPro" id="IPR004805">
    <property type="entry name" value="DnaE2/DnaE/PolC"/>
</dbReference>
<dbReference type="SUPFAM" id="SSF89550">
    <property type="entry name" value="PHP domain-like"/>
    <property type="match status" value="1"/>
</dbReference>